<dbReference type="AlphaFoldDB" id="A0A6J6U090"/>
<feature type="transmembrane region" description="Helical" evidence="7">
    <location>
        <begin position="262"/>
        <end position="279"/>
    </location>
</feature>
<reference evidence="9" key="1">
    <citation type="submission" date="2020-05" db="EMBL/GenBank/DDBJ databases">
        <authorList>
            <person name="Chiriac C."/>
            <person name="Salcher M."/>
            <person name="Ghai R."/>
            <person name="Kavagutti S V."/>
        </authorList>
    </citation>
    <scope>NUCLEOTIDE SEQUENCE</scope>
</reference>
<evidence type="ECO:0000256" key="6">
    <source>
        <dbReference type="ARBA" id="ARBA00023136"/>
    </source>
</evidence>
<proteinExistence type="predicted"/>
<evidence type="ECO:0000256" key="7">
    <source>
        <dbReference type="SAM" id="Phobius"/>
    </source>
</evidence>
<dbReference type="PANTHER" id="PTHR23517">
    <property type="entry name" value="RESISTANCE PROTEIN MDTM, PUTATIVE-RELATED-RELATED"/>
    <property type="match status" value="1"/>
</dbReference>
<protein>
    <submittedName>
        <fullName evidence="9">Unannotated protein</fullName>
    </submittedName>
</protein>
<feature type="transmembrane region" description="Helical" evidence="7">
    <location>
        <begin position="314"/>
        <end position="335"/>
    </location>
</feature>
<keyword evidence="6 7" id="KW-0472">Membrane</keyword>
<evidence type="ECO:0000313" key="9">
    <source>
        <dbReference type="EMBL" id="CAB4752464.1"/>
    </source>
</evidence>
<dbReference type="GO" id="GO:0005886">
    <property type="term" value="C:plasma membrane"/>
    <property type="evidence" value="ECO:0007669"/>
    <property type="project" value="UniProtKB-SubCell"/>
</dbReference>
<feature type="transmembrane region" description="Helical" evidence="7">
    <location>
        <begin position="356"/>
        <end position="378"/>
    </location>
</feature>
<evidence type="ECO:0000313" key="11">
    <source>
        <dbReference type="EMBL" id="CAB4882233.1"/>
    </source>
</evidence>
<organism evidence="9">
    <name type="scientific">freshwater metagenome</name>
    <dbReference type="NCBI Taxonomy" id="449393"/>
    <lineage>
        <taxon>unclassified sequences</taxon>
        <taxon>metagenomes</taxon>
        <taxon>ecological metagenomes</taxon>
    </lineage>
</organism>
<evidence type="ECO:0000256" key="3">
    <source>
        <dbReference type="ARBA" id="ARBA00022475"/>
    </source>
</evidence>
<name>A0A6J6U090_9ZZZZ</name>
<feature type="transmembrane region" description="Helical" evidence="7">
    <location>
        <begin position="143"/>
        <end position="165"/>
    </location>
</feature>
<dbReference type="Gene3D" id="1.20.1250.20">
    <property type="entry name" value="MFS general substrate transporter like domains"/>
    <property type="match status" value="1"/>
</dbReference>
<dbReference type="EMBL" id="CAFBPV010000028">
    <property type="protein sequence ID" value="CAB5028773.1"/>
    <property type="molecule type" value="Genomic_DNA"/>
</dbReference>
<evidence type="ECO:0000256" key="1">
    <source>
        <dbReference type="ARBA" id="ARBA00004651"/>
    </source>
</evidence>
<evidence type="ECO:0000256" key="4">
    <source>
        <dbReference type="ARBA" id="ARBA00022692"/>
    </source>
</evidence>
<feature type="transmembrane region" description="Helical" evidence="7">
    <location>
        <begin position="85"/>
        <end position="103"/>
    </location>
</feature>
<feature type="transmembrane region" description="Helical" evidence="7">
    <location>
        <begin position="109"/>
        <end position="131"/>
    </location>
</feature>
<feature type="transmembrane region" description="Helical" evidence="7">
    <location>
        <begin position="291"/>
        <end position="308"/>
    </location>
</feature>
<feature type="transmembrane region" description="Helical" evidence="7">
    <location>
        <begin position="224"/>
        <end position="242"/>
    </location>
</feature>
<keyword evidence="4 7" id="KW-0812">Transmembrane</keyword>
<dbReference type="SUPFAM" id="SSF103473">
    <property type="entry name" value="MFS general substrate transporter"/>
    <property type="match status" value="1"/>
</dbReference>
<evidence type="ECO:0000256" key="5">
    <source>
        <dbReference type="ARBA" id="ARBA00022989"/>
    </source>
</evidence>
<dbReference type="PROSITE" id="PS50850">
    <property type="entry name" value="MFS"/>
    <property type="match status" value="1"/>
</dbReference>
<dbReference type="InterPro" id="IPR050171">
    <property type="entry name" value="MFS_Transporters"/>
</dbReference>
<dbReference type="EMBL" id="CAFAAY010000035">
    <property type="protein sequence ID" value="CAB4814191.1"/>
    <property type="molecule type" value="Genomic_DNA"/>
</dbReference>
<dbReference type="InterPro" id="IPR036259">
    <property type="entry name" value="MFS_trans_sf"/>
</dbReference>
<dbReference type="InterPro" id="IPR020846">
    <property type="entry name" value="MFS_dom"/>
</dbReference>
<dbReference type="InterPro" id="IPR011701">
    <property type="entry name" value="MFS"/>
</dbReference>
<dbReference type="EMBL" id="CAEZZI010000030">
    <property type="protein sequence ID" value="CAB4752464.1"/>
    <property type="molecule type" value="Genomic_DNA"/>
</dbReference>
<evidence type="ECO:0000259" key="8">
    <source>
        <dbReference type="PROSITE" id="PS50850"/>
    </source>
</evidence>
<feature type="transmembrane region" description="Helical" evidence="7">
    <location>
        <begin position="21"/>
        <end position="44"/>
    </location>
</feature>
<evidence type="ECO:0000256" key="2">
    <source>
        <dbReference type="ARBA" id="ARBA00022448"/>
    </source>
</evidence>
<dbReference type="Pfam" id="PF07690">
    <property type="entry name" value="MFS_1"/>
    <property type="match status" value="1"/>
</dbReference>
<sequence>MILNSETFREYYAILNPNSKKMVLGVMLSAIGSGMTLSFLLVYLHDLRGFTNTFGGFLLSFGAAVALTVGGPVGTLIDHVGPKKVLIVGIMTSSLGTFGWAFVQTHRDAILVMIVQSIGGAFLWPPMNVMLTRLTPVRDRQKIFGLNFMLLNLGLGIGGLVASAIITEGSLKTFQIMYLVDTLSYLLFLWVVLLIRTPLVGKYIPEAHEPKSGSYKEIWQNKQIVLLSVSGLILLIFGYAGLQAGLPIYATQYLGLSPKWLGVMYGVNTLSIVLLQPAVLRRLDRESKYKALIAVGIFWSLSWGVVGISPLLPLLAAGLMICLSQIVFAFGEMIWSPTMPALANELSPEHIRGRTNALIGLQWGVSGVLGPAITGPMLGAGLESAWIFTMLIGALLPLPLFLRLRKMALPNTNAL</sequence>
<feature type="domain" description="Major facilitator superfamily (MFS) profile" evidence="8">
    <location>
        <begin position="18"/>
        <end position="407"/>
    </location>
</feature>
<evidence type="ECO:0000313" key="12">
    <source>
        <dbReference type="EMBL" id="CAB5028773.1"/>
    </source>
</evidence>
<dbReference type="EMBL" id="CAFBLY010000029">
    <property type="protein sequence ID" value="CAB4882233.1"/>
    <property type="molecule type" value="Genomic_DNA"/>
</dbReference>
<gene>
    <name evidence="9" type="ORF">UFOPK2842_00450</name>
    <name evidence="10" type="ORF">UFOPK3124_00620</name>
    <name evidence="11" type="ORF">UFOPK3480_00517</name>
    <name evidence="12" type="ORF">UFOPK4165_00458</name>
</gene>
<dbReference type="PANTHER" id="PTHR23517:SF2">
    <property type="entry name" value="MULTIDRUG RESISTANCE PROTEIN MDTH"/>
    <property type="match status" value="1"/>
</dbReference>
<keyword evidence="2" id="KW-0813">Transport</keyword>
<keyword evidence="3" id="KW-1003">Cell membrane</keyword>
<feature type="transmembrane region" description="Helical" evidence="7">
    <location>
        <begin position="50"/>
        <end position="73"/>
    </location>
</feature>
<evidence type="ECO:0000313" key="10">
    <source>
        <dbReference type="EMBL" id="CAB4814191.1"/>
    </source>
</evidence>
<accession>A0A6J6U090</accession>
<feature type="transmembrane region" description="Helical" evidence="7">
    <location>
        <begin position="384"/>
        <end position="402"/>
    </location>
</feature>
<comment type="subcellular location">
    <subcellularLocation>
        <location evidence="1">Cell membrane</location>
        <topology evidence="1">Multi-pass membrane protein</topology>
    </subcellularLocation>
</comment>
<dbReference type="GO" id="GO:0022857">
    <property type="term" value="F:transmembrane transporter activity"/>
    <property type="evidence" value="ECO:0007669"/>
    <property type="project" value="InterPro"/>
</dbReference>
<keyword evidence="5 7" id="KW-1133">Transmembrane helix</keyword>